<proteinExistence type="predicted"/>
<dbReference type="InterPro" id="IPR000683">
    <property type="entry name" value="Gfo/Idh/MocA-like_OxRdtase_N"/>
</dbReference>
<dbReference type="Gene3D" id="3.30.360.10">
    <property type="entry name" value="Dihydrodipicolinate Reductase, domain 2"/>
    <property type="match status" value="1"/>
</dbReference>
<dbReference type="EMBL" id="JACXIZ010000012">
    <property type="protein sequence ID" value="MBD2844760.1"/>
    <property type="molecule type" value="Genomic_DNA"/>
</dbReference>
<evidence type="ECO:0000313" key="3">
    <source>
        <dbReference type="EMBL" id="MBD2844760.1"/>
    </source>
</evidence>
<dbReference type="PANTHER" id="PTHR43377:SF1">
    <property type="entry name" value="BILIVERDIN REDUCTASE A"/>
    <property type="match status" value="1"/>
</dbReference>
<organism evidence="3 4">
    <name type="scientific">Paenibacillus sabuli</name>
    <dbReference type="NCBI Taxonomy" id="2772509"/>
    <lineage>
        <taxon>Bacteria</taxon>
        <taxon>Bacillati</taxon>
        <taxon>Bacillota</taxon>
        <taxon>Bacilli</taxon>
        <taxon>Bacillales</taxon>
        <taxon>Paenibacillaceae</taxon>
        <taxon>Paenibacillus</taxon>
    </lineage>
</organism>
<dbReference type="GO" id="GO:0000166">
    <property type="term" value="F:nucleotide binding"/>
    <property type="evidence" value="ECO:0007669"/>
    <property type="project" value="InterPro"/>
</dbReference>
<accession>A0A927BS59</accession>
<dbReference type="Gene3D" id="3.40.50.720">
    <property type="entry name" value="NAD(P)-binding Rossmann-like Domain"/>
    <property type="match status" value="1"/>
</dbReference>
<keyword evidence="4" id="KW-1185">Reference proteome</keyword>
<dbReference type="Proteomes" id="UP000621560">
    <property type="component" value="Unassembled WGS sequence"/>
</dbReference>
<evidence type="ECO:0000259" key="2">
    <source>
        <dbReference type="Pfam" id="PF22725"/>
    </source>
</evidence>
<evidence type="ECO:0000259" key="1">
    <source>
        <dbReference type="Pfam" id="PF01408"/>
    </source>
</evidence>
<protein>
    <submittedName>
        <fullName evidence="3">Gfo/Idh/MocA family oxidoreductase</fullName>
    </submittedName>
</protein>
<dbReference type="AlphaFoldDB" id="A0A927BS59"/>
<evidence type="ECO:0000313" key="4">
    <source>
        <dbReference type="Proteomes" id="UP000621560"/>
    </source>
</evidence>
<dbReference type="InterPro" id="IPR055170">
    <property type="entry name" value="GFO_IDH_MocA-like_dom"/>
</dbReference>
<feature type="domain" description="GFO/IDH/MocA-like oxidoreductase" evidence="2">
    <location>
        <begin position="131"/>
        <end position="248"/>
    </location>
</feature>
<dbReference type="Pfam" id="PF22725">
    <property type="entry name" value="GFO_IDH_MocA_C3"/>
    <property type="match status" value="1"/>
</dbReference>
<dbReference type="SUPFAM" id="SSF51735">
    <property type="entry name" value="NAD(P)-binding Rossmann-fold domains"/>
    <property type="match status" value="1"/>
</dbReference>
<dbReference type="Pfam" id="PF01408">
    <property type="entry name" value="GFO_IDH_MocA"/>
    <property type="match status" value="1"/>
</dbReference>
<dbReference type="InterPro" id="IPR036291">
    <property type="entry name" value="NAD(P)-bd_dom_sf"/>
</dbReference>
<dbReference type="RefSeq" id="WP_190915723.1">
    <property type="nucleotide sequence ID" value="NZ_JACXIZ010000012.1"/>
</dbReference>
<dbReference type="InterPro" id="IPR051450">
    <property type="entry name" value="Gfo/Idh/MocA_Oxidoreductases"/>
</dbReference>
<dbReference type="SUPFAM" id="SSF55347">
    <property type="entry name" value="Glyceraldehyde-3-phosphate dehydrogenase-like, C-terminal domain"/>
    <property type="match status" value="1"/>
</dbReference>
<reference evidence="3" key="1">
    <citation type="submission" date="2020-09" db="EMBL/GenBank/DDBJ databases">
        <title>A novel bacterium of genus Paenibacillus, isolated from South China Sea.</title>
        <authorList>
            <person name="Huang H."/>
            <person name="Mo K."/>
            <person name="Hu Y."/>
        </authorList>
    </citation>
    <scope>NUCLEOTIDE SEQUENCE</scope>
    <source>
        <strain evidence="3">IB182496</strain>
    </source>
</reference>
<name>A0A927BS59_9BACL</name>
<comment type="caution">
    <text evidence="3">The sequence shown here is derived from an EMBL/GenBank/DDBJ whole genome shotgun (WGS) entry which is preliminary data.</text>
</comment>
<dbReference type="PANTHER" id="PTHR43377">
    <property type="entry name" value="BILIVERDIN REDUCTASE A"/>
    <property type="match status" value="1"/>
</dbReference>
<sequence length="337" mass="36883">MIKIGLVGAGFMGRMHAKCYEALRERGGFEVVAVADLNTAQAAELAEPLGAAVFASAEEMMAQADINTVDICLPTFLHAELALQAMDKGMNLFIEKPVCRNSEEAARLLRKQEETGAAVMIGQCIRFWPEYTELRRIYEAGRYGKLTSAVFTRRSPHPDWVWEQWLDDEAKSGSAALDLHIHDVDYVRALLGEPQRISTELVRDRGANVHIHSLYRYGDVVVGLEGGWDYPPSFPLEMAFTVQFEQATVVFSSNAAPTLRVFTASGEVLEPELEQPDLSGAASGDSGGNISSLGGYYNELRYFIDRLSSGEPIAESTLADGCASLALLERALAAAER</sequence>
<gene>
    <name evidence="3" type="ORF">IDH44_06120</name>
</gene>
<feature type="domain" description="Gfo/Idh/MocA-like oxidoreductase N-terminal" evidence="1">
    <location>
        <begin position="2"/>
        <end position="122"/>
    </location>
</feature>